<evidence type="ECO:0000313" key="9">
    <source>
        <dbReference type="Proteomes" id="UP001407405"/>
    </source>
</evidence>
<dbReference type="Pfam" id="PF08340">
    <property type="entry name" value="YicC-like_C"/>
    <property type="match status" value="1"/>
</dbReference>
<dbReference type="GO" id="GO:0016787">
    <property type="term" value="F:hydrolase activity"/>
    <property type="evidence" value="ECO:0007669"/>
    <property type="project" value="UniProtKB-KW"/>
</dbReference>
<keyword evidence="4 8" id="KW-0378">Hydrolase</keyword>
<evidence type="ECO:0000256" key="5">
    <source>
        <dbReference type="ARBA" id="ARBA00035648"/>
    </source>
</evidence>
<comment type="caution">
    <text evidence="8">The sequence shown here is derived from an EMBL/GenBank/DDBJ whole genome shotgun (WGS) entry which is preliminary data.</text>
</comment>
<sequence length="292" mass="34009">MNSMTGFGRAEVTVQHTGFTIEIKSVNHRYLDMGIKMPRKLGFLEEKIRQCLKTHIRRGRVDLYVNQRSTEESDKRVLIDENLCREYQQSIERLSDSLAIRNDLTVAQLVRLPEVITVEQQELDETLLWNSLEKGVTTALGQLMQMRKTEGTTMKVVLSERIILLKEMIEQILLFSPEVSESYRDRLTKRFQEIADREIEIDENRLMMEIAMMAEKSSIDEEIVRFNSHLSQFLQTMEQEDAVGRKLDFLMQELNREINTIGSKAGDLKVNGLVVEIKSELEKIREQVQNIE</sequence>
<accession>A0ABU9VQU2</accession>
<dbReference type="InterPro" id="IPR013527">
    <property type="entry name" value="YicC-like_N"/>
</dbReference>
<evidence type="ECO:0000256" key="3">
    <source>
        <dbReference type="ARBA" id="ARBA00022759"/>
    </source>
</evidence>
<dbReference type="PANTHER" id="PTHR30636">
    <property type="entry name" value="UPF0701 PROTEIN YICC"/>
    <property type="match status" value="1"/>
</dbReference>
<dbReference type="RefSeq" id="WP_343184848.1">
    <property type="nucleotide sequence ID" value="NZ_JBCITM010000002.1"/>
</dbReference>
<feature type="domain" description="Endoribonuclease YicC-like N-terminal" evidence="6">
    <location>
        <begin position="1"/>
        <end position="155"/>
    </location>
</feature>
<name>A0ABU9VQU2_9CLOT</name>
<gene>
    <name evidence="8" type="ORF">AAIG11_03350</name>
</gene>
<dbReference type="InterPro" id="IPR005229">
    <property type="entry name" value="YicC/YloC-like"/>
</dbReference>
<reference evidence="8 9" key="1">
    <citation type="submission" date="2024-04" db="EMBL/GenBank/DDBJ databases">
        <title>Genome sequencing and metabolic network reconstruction of aminoacids and betaine degradation by Anoxynatronum sibiricum.</title>
        <authorList>
            <person name="Detkova E.N."/>
            <person name="Boltjanskaja Y.V."/>
            <person name="Mardanov A.V."/>
            <person name="Kevbrin V."/>
        </authorList>
    </citation>
    <scope>NUCLEOTIDE SEQUENCE [LARGE SCALE GENOMIC DNA]</scope>
    <source>
        <strain evidence="8 9">Z-7981</strain>
    </source>
</reference>
<keyword evidence="9" id="KW-1185">Reference proteome</keyword>
<evidence type="ECO:0000259" key="7">
    <source>
        <dbReference type="Pfam" id="PF08340"/>
    </source>
</evidence>
<evidence type="ECO:0000259" key="6">
    <source>
        <dbReference type="Pfam" id="PF03755"/>
    </source>
</evidence>
<dbReference type="Pfam" id="PF03755">
    <property type="entry name" value="YicC-like_N"/>
    <property type="match status" value="1"/>
</dbReference>
<feature type="domain" description="Endoribonuclease YicC-like C-terminal" evidence="7">
    <location>
        <begin position="176"/>
        <end position="292"/>
    </location>
</feature>
<dbReference type="EC" id="3.1.-.-" evidence="8"/>
<evidence type="ECO:0000313" key="8">
    <source>
        <dbReference type="EMBL" id="MEN1759501.1"/>
    </source>
</evidence>
<dbReference type="InterPro" id="IPR013551">
    <property type="entry name" value="YicC-like_C"/>
</dbReference>
<proteinExistence type="inferred from homology"/>
<dbReference type="EMBL" id="JBCITM010000002">
    <property type="protein sequence ID" value="MEN1759501.1"/>
    <property type="molecule type" value="Genomic_DNA"/>
</dbReference>
<dbReference type="NCBIfam" id="TIGR00255">
    <property type="entry name" value="YicC/YloC family endoribonuclease"/>
    <property type="match status" value="1"/>
</dbReference>
<evidence type="ECO:0000256" key="2">
    <source>
        <dbReference type="ARBA" id="ARBA00022722"/>
    </source>
</evidence>
<keyword evidence="2" id="KW-0540">Nuclease</keyword>
<comment type="similarity">
    <text evidence="5">Belongs to the YicC/YloC family.</text>
</comment>
<dbReference type="Proteomes" id="UP001407405">
    <property type="component" value="Unassembled WGS sequence"/>
</dbReference>
<dbReference type="PANTHER" id="PTHR30636:SF3">
    <property type="entry name" value="UPF0701 PROTEIN YICC"/>
    <property type="match status" value="1"/>
</dbReference>
<protein>
    <submittedName>
        <fullName evidence="8">YicC/YloC family endoribonuclease</fullName>
        <ecNumber evidence="8">3.1.-.-</ecNumber>
    </submittedName>
</protein>
<keyword evidence="3" id="KW-0255">Endonuclease</keyword>
<comment type="cofactor">
    <cofactor evidence="1">
        <name>a divalent metal cation</name>
        <dbReference type="ChEBI" id="CHEBI:60240"/>
    </cofactor>
</comment>
<organism evidence="8 9">
    <name type="scientific">Anoxynatronum sibiricum</name>
    <dbReference type="NCBI Taxonomy" id="210623"/>
    <lineage>
        <taxon>Bacteria</taxon>
        <taxon>Bacillati</taxon>
        <taxon>Bacillota</taxon>
        <taxon>Clostridia</taxon>
        <taxon>Eubacteriales</taxon>
        <taxon>Clostridiaceae</taxon>
        <taxon>Anoxynatronum</taxon>
    </lineage>
</organism>
<evidence type="ECO:0000256" key="1">
    <source>
        <dbReference type="ARBA" id="ARBA00001968"/>
    </source>
</evidence>
<evidence type="ECO:0000256" key="4">
    <source>
        <dbReference type="ARBA" id="ARBA00022801"/>
    </source>
</evidence>